<reference evidence="1" key="2">
    <citation type="submission" date="2020-11" db="EMBL/GenBank/DDBJ databases">
        <authorList>
            <consortium name="DOE Joint Genome Institute"/>
            <person name="Kuo A."/>
            <person name="Miyauchi S."/>
            <person name="Kiss E."/>
            <person name="Drula E."/>
            <person name="Kohler A."/>
            <person name="Sanchez-Garcia M."/>
            <person name="Andreopoulos B."/>
            <person name="Barry K.W."/>
            <person name="Bonito G."/>
            <person name="Buee M."/>
            <person name="Carver A."/>
            <person name="Chen C."/>
            <person name="Cichocki N."/>
            <person name="Clum A."/>
            <person name="Culley D."/>
            <person name="Crous P.W."/>
            <person name="Fauchery L."/>
            <person name="Girlanda M."/>
            <person name="Hayes R."/>
            <person name="Keri Z."/>
            <person name="Labutti K."/>
            <person name="Lipzen A."/>
            <person name="Lombard V."/>
            <person name="Magnuson J."/>
            <person name="Maillard F."/>
            <person name="Morin E."/>
            <person name="Murat C."/>
            <person name="Nolan M."/>
            <person name="Ohm R."/>
            <person name="Pangilinan J."/>
            <person name="Pereira M."/>
            <person name="Perotto S."/>
            <person name="Peter M."/>
            <person name="Riley R."/>
            <person name="Sitrit Y."/>
            <person name="Stielow B."/>
            <person name="Szollosi G."/>
            <person name="Zifcakova L."/>
            <person name="Stursova M."/>
            <person name="Spatafora J.W."/>
            <person name="Tedersoo L."/>
            <person name="Vaario L.-M."/>
            <person name="Yamada A."/>
            <person name="Yan M."/>
            <person name="Wang P."/>
            <person name="Xu J."/>
            <person name="Bruns T."/>
            <person name="Baldrian P."/>
            <person name="Vilgalys R."/>
            <person name="Henrissat B."/>
            <person name="Grigoriev I.V."/>
            <person name="Hibbett D."/>
            <person name="Nagy L.G."/>
            <person name="Martin F.M."/>
        </authorList>
    </citation>
    <scope>NUCLEOTIDE SEQUENCE</scope>
    <source>
        <strain evidence="1">UH-Tt-Lm1</strain>
    </source>
</reference>
<name>A0A9P6H4K3_9AGAM</name>
<dbReference type="InterPro" id="IPR036388">
    <property type="entry name" value="WH-like_DNA-bd_sf"/>
</dbReference>
<dbReference type="OrthoDB" id="3022198at2759"/>
<feature type="non-terminal residue" evidence="1">
    <location>
        <position position="1"/>
    </location>
</feature>
<organism evidence="1 2">
    <name type="scientific">Thelephora terrestris</name>
    <dbReference type="NCBI Taxonomy" id="56493"/>
    <lineage>
        <taxon>Eukaryota</taxon>
        <taxon>Fungi</taxon>
        <taxon>Dikarya</taxon>
        <taxon>Basidiomycota</taxon>
        <taxon>Agaricomycotina</taxon>
        <taxon>Agaricomycetes</taxon>
        <taxon>Thelephorales</taxon>
        <taxon>Thelephoraceae</taxon>
        <taxon>Thelephora</taxon>
    </lineage>
</organism>
<proteinExistence type="predicted"/>
<accession>A0A9P6H4K3</accession>
<dbReference type="EMBL" id="WIUZ02000023">
    <property type="protein sequence ID" value="KAF9778378.1"/>
    <property type="molecule type" value="Genomic_DNA"/>
</dbReference>
<comment type="caution">
    <text evidence="1">The sequence shown here is derived from an EMBL/GenBank/DDBJ whole genome shotgun (WGS) entry which is preliminary data.</text>
</comment>
<dbReference type="AlphaFoldDB" id="A0A9P6H4K3"/>
<evidence type="ECO:0000313" key="2">
    <source>
        <dbReference type="Proteomes" id="UP000736335"/>
    </source>
</evidence>
<feature type="non-terminal residue" evidence="1">
    <location>
        <position position="93"/>
    </location>
</feature>
<gene>
    <name evidence="1" type="ORF">BJ322DRAFT_973507</name>
</gene>
<dbReference type="Proteomes" id="UP000736335">
    <property type="component" value="Unassembled WGS sequence"/>
</dbReference>
<sequence>RQRLLKDSDLSFVREVIHAQPSAYLDEIQCKLATIRGVQVSLATVSRTLSRMGLTRKALSREASERNEDVRMLWELDMAQYTGPEVFVFLDES</sequence>
<keyword evidence="2" id="KW-1185">Reference proteome</keyword>
<reference evidence="1" key="1">
    <citation type="journal article" date="2020" name="Nat. Commun.">
        <title>Large-scale genome sequencing of mycorrhizal fungi provides insights into the early evolution of symbiotic traits.</title>
        <authorList>
            <person name="Miyauchi S."/>
            <person name="Kiss E."/>
            <person name="Kuo A."/>
            <person name="Drula E."/>
            <person name="Kohler A."/>
            <person name="Sanchez-Garcia M."/>
            <person name="Morin E."/>
            <person name="Andreopoulos B."/>
            <person name="Barry K.W."/>
            <person name="Bonito G."/>
            <person name="Buee M."/>
            <person name="Carver A."/>
            <person name="Chen C."/>
            <person name="Cichocki N."/>
            <person name="Clum A."/>
            <person name="Culley D."/>
            <person name="Crous P.W."/>
            <person name="Fauchery L."/>
            <person name="Girlanda M."/>
            <person name="Hayes R.D."/>
            <person name="Keri Z."/>
            <person name="LaButti K."/>
            <person name="Lipzen A."/>
            <person name="Lombard V."/>
            <person name="Magnuson J."/>
            <person name="Maillard F."/>
            <person name="Murat C."/>
            <person name="Nolan M."/>
            <person name="Ohm R.A."/>
            <person name="Pangilinan J."/>
            <person name="Pereira M.F."/>
            <person name="Perotto S."/>
            <person name="Peter M."/>
            <person name="Pfister S."/>
            <person name="Riley R."/>
            <person name="Sitrit Y."/>
            <person name="Stielow J.B."/>
            <person name="Szollosi G."/>
            <person name="Zifcakova L."/>
            <person name="Stursova M."/>
            <person name="Spatafora J.W."/>
            <person name="Tedersoo L."/>
            <person name="Vaario L.M."/>
            <person name="Yamada A."/>
            <person name="Yan M."/>
            <person name="Wang P."/>
            <person name="Xu J."/>
            <person name="Bruns T."/>
            <person name="Baldrian P."/>
            <person name="Vilgalys R."/>
            <person name="Dunand C."/>
            <person name="Henrissat B."/>
            <person name="Grigoriev I.V."/>
            <person name="Hibbett D."/>
            <person name="Nagy L.G."/>
            <person name="Martin F.M."/>
        </authorList>
    </citation>
    <scope>NUCLEOTIDE SEQUENCE</scope>
    <source>
        <strain evidence="1">UH-Tt-Lm1</strain>
    </source>
</reference>
<protein>
    <submittedName>
        <fullName evidence="1">Uncharacterized protein</fullName>
    </submittedName>
</protein>
<evidence type="ECO:0000313" key="1">
    <source>
        <dbReference type="EMBL" id="KAF9778378.1"/>
    </source>
</evidence>
<dbReference type="Gene3D" id="1.10.10.10">
    <property type="entry name" value="Winged helix-like DNA-binding domain superfamily/Winged helix DNA-binding domain"/>
    <property type="match status" value="1"/>
</dbReference>